<feature type="compositionally biased region" description="Low complexity" evidence="2">
    <location>
        <begin position="70"/>
        <end position="98"/>
    </location>
</feature>
<dbReference type="PANTHER" id="PTHR31836">
    <property type="match status" value="1"/>
</dbReference>
<sequence>MYFFRASTALFGLAIGVQSVAAGLCKPESSQTLIESSLGATSSVSDAGLTATSIVSSTETTQSRPENDNSSTVSLDSSSAEIASATTTSNTESVSRATEFSETSTALLLTTKETTEYSIPTAIPESSTILPSTTEETPSTSTAPANEQPQIFTGGSATWVFQNGIMGDCGTVSHDTDFVVALDYRRYDRSKCGQKIRVTATSGRHIGLSIDVTIVDACYVCVNENSMDLSTGAFNVFGTLDDARVNVEWQYLP</sequence>
<feature type="compositionally biased region" description="Low complexity" evidence="2">
    <location>
        <begin position="117"/>
        <end position="142"/>
    </location>
</feature>
<dbReference type="InterPro" id="IPR051477">
    <property type="entry name" value="Expansin_CellWall"/>
</dbReference>
<evidence type="ECO:0000313" key="5">
    <source>
        <dbReference type="Proteomes" id="UP000522262"/>
    </source>
</evidence>
<dbReference type="PANTHER" id="PTHR31836:SF24">
    <property type="entry name" value="RLPA-LIKE PROTEIN DOUBLE-PSI BETA-BARREL DOMAIN-CONTAINING PROTEIN"/>
    <property type="match status" value="1"/>
</dbReference>
<gene>
    <name evidence="4" type="ORF">FMEXI_470</name>
</gene>
<feature type="region of interest" description="Disordered" evidence="2">
    <location>
        <begin position="55"/>
        <end position="98"/>
    </location>
</feature>
<dbReference type="InterPro" id="IPR036908">
    <property type="entry name" value="RlpA-like_sf"/>
</dbReference>
<evidence type="ECO:0000256" key="1">
    <source>
        <dbReference type="ARBA" id="ARBA00022729"/>
    </source>
</evidence>
<feature type="chain" id="PRO_5034670696" evidence="3">
    <location>
        <begin position="23"/>
        <end position="253"/>
    </location>
</feature>
<evidence type="ECO:0000313" key="4">
    <source>
        <dbReference type="EMBL" id="KAF5558103.1"/>
    </source>
</evidence>
<dbReference type="EMBL" id="JAAOAM010000012">
    <property type="protein sequence ID" value="KAF5558103.1"/>
    <property type="molecule type" value="Genomic_DNA"/>
</dbReference>
<protein>
    <submittedName>
        <fullName evidence="4">Barwin-like endoglucanase</fullName>
    </submittedName>
</protein>
<keyword evidence="1 3" id="KW-0732">Signal</keyword>
<dbReference type="CDD" id="cd22191">
    <property type="entry name" value="DPBB_RlpA_EXP_N-like"/>
    <property type="match status" value="1"/>
</dbReference>
<name>A0A8H5JMM6_9HYPO</name>
<dbReference type="SUPFAM" id="SSF50685">
    <property type="entry name" value="Barwin-like endoglucanases"/>
    <property type="match status" value="1"/>
</dbReference>
<dbReference type="Gene3D" id="2.40.40.10">
    <property type="entry name" value="RlpA-like domain"/>
    <property type="match status" value="1"/>
</dbReference>
<reference evidence="4 5" key="1">
    <citation type="submission" date="2020-05" db="EMBL/GenBank/DDBJ databases">
        <title>Identification and distribution of gene clusters putatively required for synthesis of sphingolipid metabolism inhibitors in phylogenetically diverse species of the filamentous fungus Fusarium.</title>
        <authorList>
            <person name="Kim H.-S."/>
            <person name="Busman M."/>
            <person name="Brown D.W."/>
            <person name="Divon H."/>
            <person name="Uhlig S."/>
            <person name="Proctor R.H."/>
        </authorList>
    </citation>
    <scope>NUCLEOTIDE SEQUENCE [LARGE SCALE GENOMIC DNA]</scope>
    <source>
        <strain evidence="4 5">NRRL 53147</strain>
    </source>
</reference>
<feature type="region of interest" description="Disordered" evidence="2">
    <location>
        <begin position="117"/>
        <end position="149"/>
    </location>
</feature>
<feature type="signal peptide" evidence="3">
    <location>
        <begin position="1"/>
        <end position="22"/>
    </location>
</feature>
<feature type="compositionally biased region" description="Polar residues" evidence="2">
    <location>
        <begin position="55"/>
        <end position="64"/>
    </location>
</feature>
<evidence type="ECO:0000256" key="2">
    <source>
        <dbReference type="SAM" id="MobiDB-lite"/>
    </source>
</evidence>
<organism evidence="4 5">
    <name type="scientific">Fusarium mexicanum</name>
    <dbReference type="NCBI Taxonomy" id="751941"/>
    <lineage>
        <taxon>Eukaryota</taxon>
        <taxon>Fungi</taxon>
        <taxon>Dikarya</taxon>
        <taxon>Ascomycota</taxon>
        <taxon>Pezizomycotina</taxon>
        <taxon>Sordariomycetes</taxon>
        <taxon>Hypocreomycetidae</taxon>
        <taxon>Hypocreales</taxon>
        <taxon>Nectriaceae</taxon>
        <taxon>Fusarium</taxon>
        <taxon>Fusarium fujikuroi species complex</taxon>
    </lineage>
</organism>
<accession>A0A8H5JMM6</accession>
<keyword evidence="5" id="KW-1185">Reference proteome</keyword>
<comment type="caution">
    <text evidence="4">The sequence shown here is derived from an EMBL/GenBank/DDBJ whole genome shotgun (WGS) entry which is preliminary data.</text>
</comment>
<evidence type="ECO:0000256" key="3">
    <source>
        <dbReference type="SAM" id="SignalP"/>
    </source>
</evidence>
<dbReference type="AlphaFoldDB" id="A0A8H5JMM6"/>
<dbReference type="Proteomes" id="UP000522262">
    <property type="component" value="Unassembled WGS sequence"/>
</dbReference>
<proteinExistence type="predicted"/>